<proteinExistence type="predicted"/>
<sequence length="38" mass="4670">MDRWTMKLSAGHDLAEAIQLQISRVILQRRRRWLKTYK</sequence>
<dbReference type="EMBL" id="JAMKOV010000003">
    <property type="protein sequence ID" value="KAI8041313.1"/>
    <property type="molecule type" value="Genomic_DNA"/>
</dbReference>
<keyword evidence="3" id="KW-1185">Reference proteome</keyword>
<evidence type="ECO:0000313" key="2">
    <source>
        <dbReference type="EMBL" id="KAI8041313.1"/>
    </source>
</evidence>
<comment type="caution">
    <text evidence="1">The sequence shown here is derived from an EMBL/GenBank/DDBJ whole genome shotgun (WGS) entry which is preliminary data.</text>
</comment>
<evidence type="ECO:0000313" key="1">
    <source>
        <dbReference type="EMBL" id="KAI8039114.1"/>
    </source>
</evidence>
<organism evidence="1 3">
    <name type="scientific">Drosophila gunungcola</name>
    <name type="common">fruit fly</name>
    <dbReference type="NCBI Taxonomy" id="103775"/>
    <lineage>
        <taxon>Eukaryota</taxon>
        <taxon>Metazoa</taxon>
        <taxon>Ecdysozoa</taxon>
        <taxon>Arthropoda</taxon>
        <taxon>Hexapoda</taxon>
        <taxon>Insecta</taxon>
        <taxon>Pterygota</taxon>
        <taxon>Neoptera</taxon>
        <taxon>Endopterygota</taxon>
        <taxon>Diptera</taxon>
        <taxon>Brachycera</taxon>
        <taxon>Muscomorpha</taxon>
        <taxon>Ephydroidea</taxon>
        <taxon>Drosophilidae</taxon>
        <taxon>Drosophila</taxon>
        <taxon>Sophophora</taxon>
    </lineage>
</organism>
<accession>A0A9P9YLE3</accession>
<name>A0A9P9YLE3_9MUSC</name>
<reference evidence="1" key="1">
    <citation type="journal article" date="2023" name="Genome Biol. Evol.">
        <title>Long-read-based Genome Assembly of Drosophila gunungcola Reveals Fewer Chemosensory Genes in Flower-breeding Species.</title>
        <authorList>
            <person name="Negi A."/>
            <person name="Liao B.Y."/>
            <person name="Yeh S.D."/>
        </authorList>
    </citation>
    <scope>NUCLEOTIDE SEQUENCE</scope>
    <source>
        <strain evidence="1">Sukarami</strain>
    </source>
</reference>
<dbReference type="Proteomes" id="UP001059596">
    <property type="component" value="Unassembled WGS sequence"/>
</dbReference>
<dbReference type="AlphaFoldDB" id="A0A9P9YLE3"/>
<evidence type="ECO:0000313" key="3">
    <source>
        <dbReference type="Proteomes" id="UP001059596"/>
    </source>
</evidence>
<protein>
    <submittedName>
        <fullName evidence="1">Uncharacterized protein</fullName>
    </submittedName>
</protein>
<dbReference type="EMBL" id="JAMKOV010000006">
    <property type="protein sequence ID" value="KAI8039114.1"/>
    <property type="molecule type" value="Genomic_DNA"/>
</dbReference>
<gene>
    <name evidence="2" type="ORF">M5D96_005570</name>
    <name evidence="1" type="ORF">M5D96_007831</name>
</gene>